<dbReference type="EMBL" id="FNDN01000004">
    <property type="protein sequence ID" value="SDH98810.1"/>
    <property type="molecule type" value="Genomic_DNA"/>
</dbReference>
<sequence length="218" mass="23923">MGQRPPGVLTRVTTAYAGECSRVPADDGLARRATMARFTTECGYYLLREVGPRRLTETLAGLTALMDDSSQVRTGSAFERASEEGIAAARAAFSRHRRPADELESADLERIADRVALPMMATLFPGEKHGGDAVGRLVCLSETHALVEGAQRPYLCARAIRSVAVYFPQYADQVMLPMKQLSIEWEDQVRPRERTEAMIAELAARYTATTPFAAVGTR</sequence>
<name>A0A1G8GX55_9NOCA</name>
<dbReference type="AlphaFoldDB" id="A0A1G8GX55"/>
<proteinExistence type="predicted"/>
<accession>A0A1G8GX55</accession>
<protein>
    <submittedName>
        <fullName evidence="1">Uncharacterized protein</fullName>
    </submittedName>
</protein>
<evidence type="ECO:0000313" key="1">
    <source>
        <dbReference type="EMBL" id="SDH98810.1"/>
    </source>
</evidence>
<keyword evidence="2" id="KW-1185">Reference proteome</keyword>
<reference evidence="1 2" key="1">
    <citation type="submission" date="2016-10" db="EMBL/GenBank/DDBJ databases">
        <authorList>
            <person name="de Groot N.N."/>
        </authorList>
    </citation>
    <scope>NUCLEOTIDE SEQUENCE [LARGE SCALE GENOMIC DNA]</scope>
    <source>
        <strain evidence="1 2">DSM 44892</strain>
    </source>
</reference>
<gene>
    <name evidence="1" type="ORF">SAMN05444695_104229</name>
</gene>
<dbReference type="Proteomes" id="UP000183263">
    <property type="component" value="Unassembled WGS sequence"/>
</dbReference>
<evidence type="ECO:0000313" key="2">
    <source>
        <dbReference type="Proteomes" id="UP000183263"/>
    </source>
</evidence>
<organism evidence="1 2">
    <name type="scientific">Rhodococcus triatomae</name>
    <dbReference type="NCBI Taxonomy" id="300028"/>
    <lineage>
        <taxon>Bacteria</taxon>
        <taxon>Bacillati</taxon>
        <taxon>Actinomycetota</taxon>
        <taxon>Actinomycetes</taxon>
        <taxon>Mycobacteriales</taxon>
        <taxon>Nocardiaceae</taxon>
        <taxon>Rhodococcus</taxon>
    </lineage>
</organism>